<evidence type="ECO:0000313" key="2">
    <source>
        <dbReference type="Proteomes" id="UP001620514"/>
    </source>
</evidence>
<keyword evidence="2" id="KW-1185">Reference proteome</keyword>
<accession>A0ABW8N0G6</accession>
<name>A0ABW8N0G6_9BURK</name>
<gene>
    <name evidence="1" type="ORF">ABH943_008545</name>
</gene>
<proteinExistence type="predicted"/>
<dbReference type="Proteomes" id="UP001620514">
    <property type="component" value="Unassembled WGS sequence"/>
</dbReference>
<reference evidence="1 2" key="1">
    <citation type="submission" date="2024-11" db="EMBL/GenBank/DDBJ databases">
        <title>Using genomics to understand microbial adaptation to soil warming.</title>
        <authorList>
            <person name="Deangelis K.M. PhD."/>
        </authorList>
    </citation>
    <scope>NUCLEOTIDE SEQUENCE [LARGE SCALE GENOMIC DNA]</scope>
    <source>
        <strain evidence="1 2">GAS97</strain>
    </source>
</reference>
<evidence type="ECO:0000313" key="1">
    <source>
        <dbReference type="EMBL" id="MFK4448501.1"/>
    </source>
</evidence>
<dbReference type="EMBL" id="JBIYDN010000052">
    <property type="protein sequence ID" value="MFK4448501.1"/>
    <property type="molecule type" value="Genomic_DNA"/>
</dbReference>
<protein>
    <submittedName>
        <fullName evidence="1">Uncharacterized protein</fullName>
    </submittedName>
</protein>
<dbReference type="RefSeq" id="WP_404614848.1">
    <property type="nucleotide sequence ID" value="NZ_JBIYDN010000052.1"/>
</dbReference>
<comment type="caution">
    <text evidence="1">The sequence shown here is derived from an EMBL/GenBank/DDBJ whole genome shotgun (WGS) entry which is preliminary data.</text>
</comment>
<sequence length="103" mass="11239">MTQRTLNTAIGGRAVTVLMGWDKPVQYHVMVVETFDGDDEPRYSNLDDDEAGLAGRLAYFAKKARTFGIELPPAMLAKLQADEVLNLGDATSSFDATGIETQE</sequence>
<organism evidence="1 2">
    <name type="scientific">Caballeronia udeis</name>
    <dbReference type="NCBI Taxonomy" id="1232866"/>
    <lineage>
        <taxon>Bacteria</taxon>
        <taxon>Pseudomonadati</taxon>
        <taxon>Pseudomonadota</taxon>
        <taxon>Betaproteobacteria</taxon>
        <taxon>Burkholderiales</taxon>
        <taxon>Burkholderiaceae</taxon>
        <taxon>Caballeronia</taxon>
    </lineage>
</organism>